<evidence type="ECO:0000256" key="2">
    <source>
        <dbReference type="ARBA" id="ARBA00010541"/>
    </source>
</evidence>
<sequence length="467" mass="50897">MFSLIFNFWLSILSIGMFSITLAQQNLVSPQTREEIQLSFAPLVKRTASAVVNVYAERIVNPHLQNDVDSFIEKFFGQKLPNRTEKQSTLGSGVILTSSGFVVTNDHVIEGADDIRVALVDGHEFPCKVLLRDQRIDLAVLKIEAKNQFPSLQIGNSDSIEVGDLVLAIGNPFGIGQTVTNGIISALARSRVTKNDFGFFIQTDASINPGNSGGALINMKGELIGINTVIFSRDGESKGIGFAIPANLVRVFLAAAEKGEKRFDRPYTGAKFEPIISEIAESIDLPRAWGALIVKVIKGSPFDKAGLKKGQVITAVNNIPIEHPDALIYRMTTLGLGSTVNLTVRDIDGQDRTFKVKVDRAPETMSRDTYVVKEEGPLSGIVVSNISPRLLDELNISSDLSVGVVVTDLKAGSIASRLGFSPRDIIITVNNTPVNSTKTLQKIVSSGPSTWKIEIERQGQRFLQFFR</sequence>
<evidence type="ECO:0000256" key="4">
    <source>
        <dbReference type="ARBA" id="ARBA00022729"/>
    </source>
</evidence>
<dbReference type="Gene3D" id="2.30.42.10">
    <property type="match status" value="2"/>
</dbReference>
<feature type="active site" description="Charge relay system" evidence="9">
    <location>
        <position position="107"/>
    </location>
</feature>
<comment type="similarity">
    <text evidence="2">Belongs to the peptidase S1C family.</text>
</comment>
<evidence type="ECO:0000259" key="11">
    <source>
        <dbReference type="SMART" id="SM00228"/>
    </source>
</evidence>
<dbReference type="SUPFAM" id="SSF50156">
    <property type="entry name" value="PDZ domain-like"/>
    <property type="match status" value="2"/>
</dbReference>
<evidence type="ECO:0000256" key="7">
    <source>
        <dbReference type="ARBA" id="ARBA00022801"/>
    </source>
</evidence>
<dbReference type="InterPro" id="IPR011782">
    <property type="entry name" value="Pept_S1C_Do"/>
</dbReference>
<feature type="active site" description="Charge relay system" evidence="9">
    <location>
        <position position="137"/>
    </location>
</feature>
<feature type="domain" description="PDZ" evidence="11">
    <location>
        <begin position="376"/>
        <end position="459"/>
    </location>
</feature>
<dbReference type="GO" id="GO:0042597">
    <property type="term" value="C:periplasmic space"/>
    <property type="evidence" value="ECO:0007669"/>
    <property type="project" value="UniProtKB-SubCell"/>
</dbReference>
<dbReference type="KEGG" id="lcc:B488_03220"/>
<evidence type="ECO:0000256" key="9">
    <source>
        <dbReference type="PIRSR" id="PIRSR611782-1"/>
    </source>
</evidence>
<keyword evidence="7" id="KW-0378">Hydrolase</keyword>
<comment type="subcellular location">
    <subcellularLocation>
        <location evidence="1">Periplasm</location>
    </subcellularLocation>
</comment>
<keyword evidence="5" id="KW-0677">Repeat</keyword>
<keyword evidence="4" id="KW-0732">Signal</keyword>
<dbReference type="InterPro" id="IPR041489">
    <property type="entry name" value="PDZ_6"/>
</dbReference>
<dbReference type="Pfam" id="PF17820">
    <property type="entry name" value="PDZ_6"/>
    <property type="match status" value="1"/>
</dbReference>
<evidence type="ECO:0000313" key="12">
    <source>
        <dbReference type="EMBL" id="AGA64315.1"/>
    </source>
</evidence>
<accession>L0ETY7</accession>
<keyword evidence="6" id="KW-0574">Periplasm</keyword>
<protein>
    <submittedName>
        <fullName evidence="12">Serine protease DO-like protein</fullName>
    </submittedName>
</protein>
<dbReference type="STRING" id="1215343.B488_03220"/>
<name>L0ETY7_LIBCB</name>
<keyword evidence="3 12" id="KW-0645">Protease</keyword>
<dbReference type="Pfam" id="PF13180">
    <property type="entry name" value="PDZ_2"/>
    <property type="match status" value="1"/>
</dbReference>
<feature type="binding site" evidence="10">
    <location>
        <position position="137"/>
    </location>
    <ligand>
        <name>substrate</name>
    </ligand>
</feature>
<feature type="domain" description="PDZ" evidence="11">
    <location>
        <begin position="238"/>
        <end position="348"/>
    </location>
</feature>
<evidence type="ECO:0000256" key="8">
    <source>
        <dbReference type="ARBA" id="ARBA00022825"/>
    </source>
</evidence>
<evidence type="ECO:0000256" key="5">
    <source>
        <dbReference type="ARBA" id="ARBA00022737"/>
    </source>
</evidence>
<dbReference type="SMART" id="SM00228">
    <property type="entry name" value="PDZ"/>
    <property type="match status" value="2"/>
</dbReference>
<dbReference type="InterPro" id="IPR001478">
    <property type="entry name" value="PDZ"/>
</dbReference>
<gene>
    <name evidence="12" type="ordered locus">B488_03220</name>
</gene>
<dbReference type="PANTHER" id="PTHR22939">
    <property type="entry name" value="SERINE PROTEASE FAMILY S1C HTRA-RELATED"/>
    <property type="match status" value="1"/>
</dbReference>
<evidence type="ECO:0000256" key="1">
    <source>
        <dbReference type="ARBA" id="ARBA00004418"/>
    </source>
</evidence>
<dbReference type="GO" id="GO:0004252">
    <property type="term" value="F:serine-type endopeptidase activity"/>
    <property type="evidence" value="ECO:0007669"/>
    <property type="project" value="InterPro"/>
</dbReference>
<dbReference type="eggNOG" id="COG0265">
    <property type="taxonomic scope" value="Bacteria"/>
</dbReference>
<feature type="active site" description="Charge relay system" evidence="9">
    <location>
        <position position="212"/>
    </location>
</feature>
<organism evidence="12 13">
    <name type="scientific">Liberibacter crescens (strain BT-1)</name>
    <dbReference type="NCBI Taxonomy" id="1215343"/>
    <lineage>
        <taxon>Bacteria</taxon>
        <taxon>Pseudomonadati</taxon>
        <taxon>Pseudomonadota</taxon>
        <taxon>Alphaproteobacteria</taxon>
        <taxon>Hyphomicrobiales</taxon>
        <taxon>Rhizobiaceae</taxon>
        <taxon>Liberibacter</taxon>
    </lineage>
</organism>
<evidence type="ECO:0000256" key="6">
    <source>
        <dbReference type="ARBA" id="ARBA00022764"/>
    </source>
</evidence>
<proteinExistence type="inferred from homology"/>
<reference evidence="12 13" key="1">
    <citation type="journal article" date="2012" name="Stand. Genomic Sci.">
        <title>Complete genome sequence of Liberibacter crescens BT-1.</title>
        <authorList>
            <person name="Leonard M.T."/>
            <person name="Fagen J.R."/>
            <person name="Davis-Richardson A.G."/>
            <person name="Davis M.J."/>
            <person name="Triplett E.W."/>
        </authorList>
    </citation>
    <scope>NUCLEOTIDE SEQUENCE [LARGE SCALE GENOMIC DNA]</scope>
    <source>
        <strain evidence="12 13">BT-1</strain>
    </source>
</reference>
<dbReference type="HOGENOM" id="CLU_020120_1_1_5"/>
<dbReference type="GO" id="GO:0006508">
    <property type="term" value="P:proteolysis"/>
    <property type="evidence" value="ECO:0007669"/>
    <property type="project" value="UniProtKB-KW"/>
</dbReference>
<dbReference type="Gene3D" id="2.40.10.120">
    <property type="match status" value="1"/>
</dbReference>
<dbReference type="InterPro" id="IPR036034">
    <property type="entry name" value="PDZ_sf"/>
</dbReference>
<dbReference type="EMBL" id="CP003789">
    <property type="protein sequence ID" value="AGA64315.1"/>
    <property type="molecule type" value="Genomic_DNA"/>
</dbReference>
<dbReference type="Pfam" id="PF13365">
    <property type="entry name" value="Trypsin_2"/>
    <property type="match status" value="1"/>
</dbReference>
<dbReference type="InterPro" id="IPR009003">
    <property type="entry name" value="Peptidase_S1_PA"/>
</dbReference>
<dbReference type="InterPro" id="IPR001940">
    <property type="entry name" value="Peptidase_S1C"/>
</dbReference>
<dbReference type="PRINTS" id="PR00834">
    <property type="entry name" value="PROTEASES2C"/>
</dbReference>
<feature type="binding site" evidence="10">
    <location>
        <begin position="210"/>
        <end position="212"/>
    </location>
    <ligand>
        <name>substrate</name>
    </ligand>
</feature>
<dbReference type="PATRIC" id="fig|1215343.11.peg.332"/>
<dbReference type="NCBIfam" id="TIGR02037">
    <property type="entry name" value="degP_htrA_DO"/>
    <property type="match status" value="1"/>
</dbReference>
<evidence type="ECO:0000313" key="13">
    <source>
        <dbReference type="Proteomes" id="UP000010799"/>
    </source>
</evidence>
<evidence type="ECO:0000256" key="10">
    <source>
        <dbReference type="PIRSR" id="PIRSR611782-2"/>
    </source>
</evidence>
<keyword evidence="8" id="KW-0720">Serine protease</keyword>
<dbReference type="AlphaFoldDB" id="L0ETY7"/>
<feature type="binding site" evidence="10">
    <location>
        <position position="57"/>
    </location>
    <ligand>
        <name>substrate</name>
    </ligand>
</feature>
<dbReference type="PANTHER" id="PTHR22939:SF129">
    <property type="entry name" value="SERINE PROTEASE HTRA2, MITOCHONDRIAL"/>
    <property type="match status" value="1"/>
</dbReference>
<keyword evidence="13" id="KW-1185">Reference proteome</keyword>
<feature type="binding site" evidence="10">
    <location>
        <position position="107"/>
    </location>
    <ligand>
        <name>substrate</name>
    </ligand>
</feature>
<dbReference type="Proteomes" id="UP000010799">
    <property type="component" value="Chromosome"/>
</dbReference>
<dbReference type="SUPFAM" id="SSF50494">
    <property type="entry name" value="Trypsin-like serine proteases"/>
    <property type="match status" value="1"/>
</dbReference>
<evidence type="ECO:0000256" key="3">
    <source>
        <dbReference type="ARBA" id="ARBA00022670"/>
    </source>
</evidence>